<sequence>MMLEWNQLVKCKCPRSLIKRSEVPFELPNQLKETQYNGLGNDRLKTYGNINCKINFRNQSINQKLLTLPNNLMSIPMLVGRDFMKKANITMCQIKYIYDTKRLKELNKAAICTKLESKLTDVLCSFDLLATHFCHTRSTIESLNQGGVTREKEKIIVKHTEEKSNISPMELEFANLCAIVPSDLNSLDINPHLPSRLSSELRQTITEVYFEFPSEKVKP</sequence>
<keyword evidence="1" id="KW-0378">Hydrolase</keyword>
<dbReference type="Pfam" id="PF00077">
    <property type="entry name" value="RVP"/>
    <property type="match status" value="1"/>
</dbReference>
<name>A0A034WQY3_BACDO</name>
<feature type="non-terminal residue" evidence="3">
    <location>
        <position position="219"/>
    </location>
</feature>
<proteinExistence type="predicted"/>
<accession>A0A034WQY3</accession>
<evidence type="ECO:0000259" key="2">
    <source>
        <dbReference type="Pfam" id="PF00077"/>
    </source>
</evidence>
<feature type="domain" description="Retropepsins" evidence="2">
    <location>
        <begin position="16"/>
        <end position="90"/>
    </location>
</feature>
<organism evidence="3">
    <name type="scientific">Bactrocera dorsalis</name>
    <name type="common">Oriental fruit fly</name>
    <name type="synonym">Dacus dorsalis</name>
    <dbReference type="NCBI Taxonomy" id="27457"/>
    <lineage>
        <taxon>Eukaryota</taxon>
        <taxon>Metazoa</taxon>
        <taxon>Ecdysozoa</taxon>
        <taxon>Arthropoda</taxon>
        <taxon>Hexapoda</taxon>
        <taxon>Insecta</taxon>
        <taxon>Pterygota</taxon>
        <taxon>Neoptera</taxon>
        <taxon>Endopterygota</taxon>
        <taxon>Diptera</taxon>
        <taxon>Brachycera</taxon>
        <taxon>Muscomorpha</taxon>
        <taxon>Tephritoidea</taxon>
        <taxon>Tephritidae</taxon>
        <taxon>Bactrocera</taxon>
        <taxon>Bactrocera</taxon>
    </lineage>
</organism>
<dbReference type="AlphaFoldDB" id="A0A034WQY3"/>
<dbReference type="EMBL" id="GAKP01001898">
    <property type="protein sequence ID" value="JAC57054.1"/>
    <property type="molecule type" value="Transcribed_RNA"/>
</dbReference>
<evidence type="ECO:0000256" key="1">
    <source>
        <dbReference type="ARBA" id="ARBA00022801"/>
    </source>
</evidence>
<reference evidence="3" key="1">
    <citation type="journal article" date="2014" name="BMC Genomics">
        <title>Characterizing the developmental transcriptome of the oriental fruit fly, Bactrocera dorsalis (Diptera: Tephritidae) through comparative genomic analysis with Drosophila melanogaster utilizing modENCODE datasets.</title>
        <authorList>
            <person name="Geib S.M."/>
            <person name="Calla B."/>
            <person name="Hall B."/>
            <person name="Hou S."/>
            <person name="Manoukis N.C."/>
        </authorList>
    </citation>
    <scope>NUCLEOTIDE SEQUENCE</scope>
    <source>
        <strain evidence="3">Punador</strain>
    </source>
</reference>
<dbReference type="GO" id="GO:0016787">
    <property type="term" value="F:hydrolase activity"/>
    <property type="evidence" value="ECO:0007669"/>
    <property type="project" value="UniProtKB-KW"/>
</dbReference>
<dbReference type="InterPro" id="IPR018061">
    <property type="entry name" value="Retropepsins"/>
</dbReference>
<protein>
    <recommendedName>
        <fullName evidence="2">Retropepsins domain-containing protein</fullName>
    </recommendedName>
</protein>
<evidence type="ECO:0000313" key="3">
    <source>
        <dbReference type="EMBL" id="JAC57054.1"/>
    </source>
</evidence>